<evidence type="ECO:0000313" key="5">
    <source>
        <dbReference type="Proteomes" id="UP001152888"/>
    </source>
</evidence>
<dbReference type="Proteomes" id="UP001152888">
    <property type="component" value="Unassembled WGS sequence"/>
</dbReference>
<evidence type="ECO:0000313" key="4">
    <source>
        <dbReference type="EMBL" id="CAH1982065.1"/>
    </source>
</evidence>
<dbReference type="GO" id="GO:0000049">
    <property type="term" value="F:tRNA binding"/>
    <property type="evidence" value="ECO:0007669"/>
    <property type="project" value="InterPro"/>
</dbReference>
<dbReference type="PANTHER" id="PTHR20882">
    <property type="entry name" value="CYTOPLASMIC TRNA 2-THIOLATION PROTEIN 2"/>
    <property type="match status" value="1"/>
</dbReference>
<keyword evidence="5" id="KW-1185">Reference proteome</keyword>
<comment type="similarity">
    <text evidence="3">Belongs to the CTU2/NCS2 family.</text>
</comment>
<dbReference type="OrthoDB" id="25129at2759"/>
<dbReference type="InterPro" id="IPR014729">
    <property type="entry name" value="Rossmann-like_a/b/a_fold"/>
</dbReference>
<dbReference type="PANTHER" id="PTHR20882:SF14">
    <property type="entry name" value="CYTOPLASMIC TRNA 2-THIOLATION PROTEIN 2"/>
    <property type="match status" value="1"/>
</dbReference>
<organism evidence="4 5">
    <name type="scientific">Acanthoscelides obtectus</name>
    <name type="common">Bean weevil</name>
    <name type="synonym">Bruchus obtectus</name>
    <dbReference type="NCBI Taxonomy" id="200917"/>
    <lineage>
        <taxon>Eukaryota</taxon>
        <taxon>Metazoa</taxon>
        <taxon>Ecdysozoa</taxon>
        <taxon>Arthropoda</taxon>
        <taxon>Hexapoda</taxon>
        <taxon>Insecta</taxon>
        <taxon>Pterygota</taxon>
        <taxon>Neoptera</taxon>
        <taxon>Endopterygota</taxon>
        <taxon>Coleoptera</taxon>
        <taxon>Polyphaga</taxon>
        <taxon>Cucujiformia</taxon>
        <taxon>Chrysomeloidea</taxon>
        <taxon>Chrysomelidae</taxon>
        <taxon>Bruchinae</taxon>
        <taxon>Bruchini</taxon>
        <taxon>Acanthoscelides</taxon>
    </lineage>
</organism>
<dbReference type="GO" id="GO:0002143">
    <property type="term" value="P:tRNA wobble position uridine thiolation"/>
    <property type="evidence" value="ECO:0007669"/>
    <property type="project" value="TreeGrafter"/>
</dbReference>
<proteinExistence type="inferred from homology"/>
<gene>
    <name evidence="4" type="ORF">ACAOBT_LOCUS14811</name>
</gene>
<dbReference type="InterPro" id="IPR019407">
    <property type="entry name" value="CTU2"/>
</dbReference>
<comment type="subcellular location">
    <subcellularLocation>
        <location evidence="3">Cytoplasm</location>
    </subcellularLocation>
</comment>
<dbReference type="GO" id="GO:0016779">
    <property type="term" value="F:nucleotidyltransferase activity"/>
    <property type="evidence" value="ECO:0007669"/>
    <property type="project" value="UniProtKB-UniRule"/>
</dbReference>
<comment type="function">
    <text evidence="3">Plays a central role in 2-thiolation of mcm(5)S(2)U at tRNA wobble positions of tRNA(Lys), tRNA(Glu) and tRNA(Gln). May act by forming a heterodimer with NCS6/CTU1 that ligates sulfur from thiocarboxylated URM1 onto the uridine of tRNAs at wobble position.</text>
</comment>
<evidence type="ECO:0000256" key="3">
    <source>
        <dbReference type="HAMAP-Rule" id="MF_03054"/>
    </source>
</evidence>
<evidence type="ECO:0000256" key="1">
    <source>
        <dbReference type="ARBA" id="ARBA00022490"/>
    </source>
</evidence>
<protein>
    <recommendedName>
        <fullName evidence="3">Cytoplasmic tRNA 2-thiolation protein 2</fullName>
    </recommendedName>
</protein>
<keyword evidence="1 3" id="KW-0963">Cytoplasm</keyword>
<dbReference type="Pfam" id="PF10288">
    <property type="entry name" value="CTU2"/>
    <property type="match status" value="1"/>
</dbReference>
<name>A0A9P0KSG6_ACAOB</name>
<dbReference type="GO" id="GO:0016783">
    <property type="term" value="F:sulfurtransferase activity"/>
    <property type="evidence" value="ECO:0007669"/>
    <property type="project" value="TreeGrafter"/>
</dbReference>
<comment type="pathway">
    <text evidence="3">tRNA modification; 5-methoxycarbonylmethyl-2-thiouridine-tRNA biosynthesis.</text>
</comment>
<accession>A0A9P0KSG6</accession>
<comment type="caution">
    <text evidence="4">The sequence shown here is derived from an EMBL/GenBank/DDBJ whole genome shotgun (WGS) entry which is preliminary data.</text>
</comment>
<dbReference type="EMBL" id="CAKOFQ010006916">
    <property type="protein sequence ID" value="CAH1982065.1"/>
    <property type="molecule type" value="Genomic_DNA"/>
</dbReference>
<keyword evidence="2 3" id="KW-0819">tRNA processing</keyword>
<dbReference type="GO" id="GO:0005829">
    <property type="term" value="C:cytosol"/>
    <property type="evidence" value="ECO:0007669"/>
    <property type="project" value="TreeGrafter"/>
</dbReference>
<sequence>MCSVGDDLFDDNGLMSTIEVSRSKTCNKCKTAETHLVLRNKDAYCKSCFLENVTHKFKSTLGKSRLIRPGNRVLFLYEDNEASTALLHMVRDGLNLNTPKKLNFCPVIVFIEDLYHLTIEERHNVIEQANKVIGEFHFDLFLVSLAQYAGNTGSIDKLICQASEVLPISENDEHELFRNVQPNTSVTNKKELISILKRNLLIEVAKHLDCKFIFTNEISQDIAINLLTNVSLACGNRIPIEAGFCDDIDSQVKILRPLYLFDSKEIEFYTKYNNINYTHSRNEETNPYSSIQTLLEKFVVDLQANFPATINTILKIGDKLDIVKGDISCQLCKIPICEQSSQLTSEESTRFSSLVSTSKIDLADPDLSNKFAPINGKAYCFSCDELSKCLLKR</sequence>
<dbReference type="AlphaFoldDB" id="A0A9P0KSG6"/>
<dbReference type="SUPFAM" id="SSF52402">
    <property type="entry name" value="Adenine nucleotide alpha hydrolases-like"/>
    <property type="match status" value="1"/>
</dbReference>
<dbReference type="HAMAP" id="MF_03054">
    <property type="entry name" value="CTU2"/>
    <property type="match status" value="1"/>
</dbReference>
<evidence type="ECO:0000256" key="2">
    <source>
        <dbReference type="ARBA" id="ARBA00022694"/>
    </source>
</evidence>
<dbReference type="GO" id="GO:0032447">
    <property type="term" value="P:protein urmylation"/>
    <property type="evidence" value="ECO:0007669"/>
    <property type="project" value="UniProtKB-UniRule"/>
</dbReference>
<dbReference type="Gene3D" id="3.40.50.620">
    <property type="entry name" value="HUPs"/>
    <property type="match status" value="1"/>
</dbReference>
<reference evidence="4" key="1">
    <citation type="submission" date="2022-03" db="EMBL/GenBank/DDBJ databases">
        <authorList>
            <person name="Sayadi A."/>
        </authorList>
    </citation>
    <scope>NUCLEOTIDE SEQUENCE</scope>
</reference>